<dbReference type="RefSeq" id="WP_262712107.1">
    <property type="nucleotide sequence ID" value="NZ_FXTC01000005.1"/>
</dbReference>
<evidence type="ECO:0000313" key="2">
    <source>
        <dbReference type="Proteomes" id="UP000316916"/>
    </source>
</evidence>
<protein>
    <submittedName>
        <fullName evidence="1">Uncharacterized protein</fullName>
    </submittedName>
</protein>
<dbReference type="Proteomes" id="UP000316916">
    <property type="component" value="Unassembled WGS sequence"/>
</dbReference>
<organism evidence="1 2">
    <name type="scientific">Chryseobacterium rhizoplanae</name>
    <dbReference type="NCBI Taxonomy" id="1609531"/>
    <lineage>
        <taxon>Bacteria</taxon>
        <taxon>Pseudomonadati</taxon>
        <taxon>Bacteroidota</taxon>
        <taxon>Flavobacteriia</taxon>
        <taxon>Flavobacteriales</taxon>
        <taxon>Weeksellaceae</taxon>
        <taxon>Chryseobacterium group</taxon>
        <taxon>Chryseobacterium</taxon>
    </lineage>
</organism>
<reference evidence="1 2" key="1">
    <citation type="submission" date="2017-05" db="EMBL/GenBank/DDBJ databases">
        <authorList>
            <person name="Varghese N."/>
            <person name="Submissions S."/>
        </authorList>
    </citation>
    <scope>NUCLEOTIDE SEQUENCE [LARGE SCALE GENOMIC DNA]</scope>
    <source>
        <strain evidence="1 2">DSM 29371</strain>
    </source>
</reference>
<evidence type="ECO:0000313" key="1">
    <source>
        <dbReference type="EMBL" id="SMO70331.1"/>
    </source>
</evidence>
<gene>
    <name evidence="1" type="ORF">SAMN06265171_10560</name>
</gene>
<dbReference type="EMBL" id="FXTC01000005">
    <property type="protein sequence ID" value="SMO70331.1"/>
    <property type="molecule type" value="Genomic_DNA"/>
</dbReference>
<proteinExistence type="predicted"/>
<sequence>MHKFKVLDEIFFELIIDAWSWELGAGSWKKKGYLSRIDGWLV</sequence>
<accession>A0A521DGS5</accession>
<keyword evidence="2" id="KW-1185">Reference proteome</keyword>
<name>A0A521DGS5_9FLAO</name>
<dbReference type="AlphaFoldDB" id="A0A521DGS5"/>